<dbReference type="PANTHER" id="PTHR15822">
    <property type="entry name" value="TRAF AND TNF RECEPTOR-ASSOCIATED PROTEIN"/>
    <property type="match status" value="1"/>
</dbReference>
<dbReference type="EMBL" id="JASGBI010000001">
    <property type="protein sequence ID" value="MDI9239239.1"/>
    <property type="molecule type" value="Genomic_DNA"/>
</dbReference>
<evidence type="ECO:0000256" key="1">
    <source>
        <dbReference type="ARBA" id="ARBA00001936"/>
    </source>
</evidence>
<gene>
    <name evidence="11" type="ORF">QLQ15_09980</name>
</gene>
<evidence type="ECO:0000256" key="6">
    <source>
        <dbReference type="ARBA" id="ARBA00022801"/>
    </source>
</evidence>
<dbReference type="InterPro" id="IPR051547">
    <property type="entry name" value="TDP2-like"/>
</dbReference>
<evidence type="ECO:0000256" key="9">
    <source>
        <dbReference type="SAM" id="SignalP"/>
    </source>
</evidence>
<evidence type="ECO:0000313" key="11">
    <source>
        <dbReference type="EMBL" id="MDI9239239.1"/>
    </source>
</evidence>
<dbReference type="Proteomes" id="UP001321580">
    <property type="component" value="Unassembled WGS sequence"/>
</dbReference>
<dbReference type="PANTHER" id="PTHR15822:SF4">
    <property type="entry name" value="TYROSYL-DNA PHOSPHODIESTERASE 2"/>
    <property type="match status" value="1"/>
</dbReference>
<feature type="domain" description="Endonuclease/exonuclease/phosphatase" evidence="10">
    <location>
        <begin position="45"/>
        <end position="276"/>
    </location>
</feature>
<dbReference type="GO" id="GO:0004519">
    <property type="term" value="F:endonuclease activity"/>
    <property type="evidence" value="ECO:0007669"/>
    <property type="project" value="UniProtKB-KW"/>
</dbReference>
<proteinExistence type="predicted"/>
<feature type="signal peptide" evidence="9">
    <location>
        <begin position="1"/>
        <end position="18"/>
    </location>
</feature>
<evidence type="ECO:0000256" key="3">
    <source>
        <dbReference type="ARBA" id="ARBA00022722"/>
    </source>
</evidence>
<keyword evidence="3" id="KW-0540">Nuclease</keyword>
<evidence type="ECO:0000256" key="2">
    <source>
        <dbReference type="ARBA" id="ARBA00001946"/>
    </source>
</evidence>
<evidence type="ECO:0000256" key="7">
    <source>
        <dbReference type="ARBA" id="ARBA00022842"/>
    </source>
</evidence>
<dbReference type="InterPro" id="IPR005135">
    <property type="entry name" value="Endo/exonuclease/phosphatase"/>
</dbReference>
<keyword evidence="11" id="KW-0255">Endonuclease</keyword>
<keyword evidence="6" id="KW-0378">Hydrolase</keyword>
<comment type="cofactor">
    <cofactor evidence="2">
        <name>Mg(2+)</name>
        <dbReference type="ChEBI" id="CHEBI:18420"/>
    </cofactor>
</comment>
<keyword evidence="12" id="KW-1185">Reference proteome</keyword>
<keyword evidence="8" id="KW-0234">DNA repair</keyword>
<name>A0ABT6XGQ2_9GAMM</name>
<organism evidence="11 12">
    <name type="scientific">Lysobacter stagni</name>
    <dbReference type="NCBI Taxonomy" id="3045172"/>
    <lineage>
        <taxon>Bacteria</taxon>
        <taxon>Pseudomonadati</taxon>
        <taxon>Pseudomonadota</taxon>
        <taxon>Gammaproteobacteria</taxon>
        <taxon>Lysobacterales</taxon>
        <taxon>Lysobacteraceae</taxon>
        <taxon>Lysobacter</taxon>
    </lineage>
</organism>
<comment type="cofactor">
    <cofactor evidence="1">
        <name>Mn(2+)</name>
        <dbReference type="ChEBI" id="CHEBI:29035"/>
    </cofactor>
</comment>
<feature type="chain" id="PRO_5045486759" evidence="9">
    <location>
        <begin position="19"/>
        <end position="305"/>
    </location>
</feature>
<dbReference type="SUPFAM" id="SSF56219">
    <property type="entry name" value="DNase I-like"/>
    <property type="match status" value="1"/>
</dbReference>
<comment type="caution">
    <text evidence="11">The sequence shown here is derived from an EMBL/GenBank/DDBJ whole genome shotgun (WGS) entry which is preliminary data.</text>
</comment>
<protein>
    <submittedName>
        <fullName evidence="11">Endonuclease/exonuclease/phosphatase family protein</fullName>
    </submittedName>
</protein>
<evidence type="ECO:0000256" key="8">
    <source>
        <dbReference type="ARBA" id="ARBA00023204"/>
    </source>
</evidence>
<dbReference type="InterPro" id="IPR036691">
    <property type="entry name" value="Endo/exonu/phosph_ase_sf"/>
</dbReference>
<keyword evidence="9" id="KW-0732">Signal</keyword>
<keyword evidence="7" id="KW-0460">Magnesium</keyword>
<keyword evidence="5" id="KW-0227">DNA damage</keyword>
<evidence type="ECO:0000313" key="12">
    <source>
        <dbReference type="Proteomes" id="UP001321580"/>
    </source>
</evidence>
<dbReference type="Pfam" id="PF03372">
    <property type="entry name" value="Exo_endo_phos"/>
    <property type="match status" value="1"/>
</dbReference>
<dbReference type="Gene3D" id="3.60.10.10">
    <property type="entry name" value="Endonuclease/exonuclease/phosphatase"/>
    <property type="match status" value="1"/>
</dbReference>
<evidence type="ECO:0000256" key="5">
    <source>
        <dbReference type="ARBA" id="ARBA00022763"/>
    </source>
</evidence>
<evidence type="ECO:0000259" key="10">
    <source>
        <dbReference type="Pfam" id="PF03372"/>
    </source>
</evidence>
<accession>A0ABT6XGQ2</accession>
<keyword evidence="4" id="KW-0479">Metal-binding</keyword>
<evidence type="ECO:0000256" key="4">
    <source>
        <dbReference type="ARBA" id="ARBA00022723"/>
    </source>
</evidence>
<sequence length="305" mass="33795">MTVSCAPRARRWARAAFAALLAALAACQSVPHEDPRGDDAPLSVVTLNLWHDRNDWPHRQRIIADELQARSPDVILLQEVLQDAALPNQAGTLAQRLGYHWYFVSVDAPGKVRRYGNAILTREPMTQRGSRALQPVDDYRIAGHVRTTVRGRAVDAYVVHLNFTDRSGATRARQIQDLMDFVAITRGDGATVIGGDFNTTAETAELAPLRAGFVDAYAAAHEGSDVERPAHATLNATFNPPARIDRIYARRDAFCRPQAQRILDRPDADGAWASDHFGVWVRLPWVSGGRCDHGGTDTHRDVPRW</sequence>
<reference evidence="11 12" key="1">
    <citation type="submission" date="2023-05" db="EMBL/GenBank/DDBJ databases">
        <title>Lysobacter sp. strain LF1 Genome sequencing and assembly.</title>
        <authorList>
            <person name="Jung Y."/>
        </authorList>
    </citation>
    <scope>NUCLEOTIDE SEQUENCE [LARGE SCALE GENOMIC DNA]</scope>
    <source>
        <strain evidence="11 12">LF1</strain>
    </source>
</reference>
<dbReference type="RefSeq" id="WP_283212640.1">
    <property type="nucleotide sequence ID" value="NZ_JASGBI010000001.1"/>
</dbReference>